<feature type="compositionally biased region" description="Low complexity" evidence="1">
    <location>
        <begin position="724"/>
        <end position="736"/>
    </location>
</feature>
<sequence>MLDADRLLWVFRKNVGLPTPGKPYIGSWEDPKCELRGHFVGHYLSALALAYAGTGNVAFKARLSHMVSELAKVQALLPGGYLSAFPTSWFDRVESLRSVWAPYYTIHKIMAGLVDAYELGDQAEGLNMASKMAAYHYTRTKALIKKKGWTHWQDVLEFEFGGMNEILYRMYGLTKDPDHLAFARMFDKRIFLEEMEAAEDNLYDLHANTHLAQVVGFAAGYESTRNQSLRVAVNNFFEIITQHHGFATGGTSVFERWEHSEHYAYVIAERDGSNWVPRNALKTHETCTQYNMLKIARSLFLWTGDTYYADHYERAMVNGMLGVARLPPEDWVEGHAGHASHHHHHRHLSALRDGMLAGPGARAPGGQLLRDTHAAHAELHAAEHAGHGAHGHGAKAGPGKAGSLVSPYTRYHDDEWGNFIGFSRPRPEWNVSDAHGPGVYLYLLPMGHGNSKSDNLHHWGFPFHSFWCCYGTIIESYAKLADSIYFKDMKPEAAVGDAGVKLPPRLYINQLVSSTLTWTEMGVRVKLEADMFAPGPATTAEIKIEPLLPSASPTFTVMLRIPAWAVDGAVRLEINGLQYNGCPGAPLPNTYCKITGEWSGKEAIHVRIALRWWYSPAADKRVAYQSLKAIMLGPYVMAGLTHDDYTVGLPEDMAAGRGLAAAGPEDRMFPPEEADEMLSLQTSWNSSLFIRHDASLLYASSLDDGGDMMDATFRLGRGCELRSPGPSAGAAAATGDAGPGGGGGQSGHEALSALHGSAAAQGGGGADTGHGSFAGAFASLRSLMRLGQHDAAQHLTLEAMGYPHHYVAYDHTDVIVLQPGPTEAGASASASCSNAMWMMRPGLDGASDTVSFEAVARPGHFLSALASPQEAKHGPPACRDAAAVRCDLAEPNGCATSSFVARVLCRKTCGSCLGALDALRLRQHVPGSLAFASASSFRLAPAARRAYPAGSYVLAGSNRHFLLAPLGNLVDERYTTYFNVLPDYEVPVVPRRTASVAAASSSSSAAAAAFAFEAPRVQGAGVRSSMEFLLDPGAGDGGFWQIKDGEGAEEQRGEV</sequence>
<evidence type="ECO:0000259" key="2">
    <source>
        <dbReference type="Pfam" id="PF05270"/>
    </source>
</evidence>
<feature type="domain" description="Non-reducing end beta-L-arabinofuranosidase-like GH127 middle" evidence="4">
    <location>
        <begin position="506"/>
        <end position="608"/>
    </location>
</feature>
<evidence type="ECO:0000313" key="5">
    <source>
        <dbReference type="EMBL" id="KAG2499174.1"/>
    </source>
</evidence>
<gene>
    <name evidence="5" type="ORF">HYH03_002755</name>
</gene>
<feature type="region of interest" description="Disordered" evidence="1">
    <location>
        <begin position="724"/>
        <end position="750"/>
    </location>
</feature>
<dbReference type="InterPro" id="IPR012878">
    <property type="entry name" value="Beta-AFase-like_GH127_cat"/>
</dbReference>
<accession>A0A835YK63</accession>
<dbReference type="GO" id="GO:0046556">
    <property type="term" value="F:alpha-L-arabinofuranosidase activity"/>
    <property type="evidence" value="ECO:0007669"/>
    <property type="project" value="InterPro"/>
</dbReference>
<dbReference type="PANTHER" id="PTHR31151">
    <property type="entry name" value="PROLINE-TRNA LIGASE (DUF1680)"/>
    <property type="match status" value="1"/>
</dbReference>
<proteinExistence type="predicted"/>
<dbReference type="GO" id="GO:0046373">
    <property type="term" value="P:L-arabinose metabolic process"/>
    <property type="evidence" value="ECO:0007669"/>
    <property type="project" value="InterPro"/>
</dbReference>
<dbReference type="OrthoDB" id="5358475at2759"/>
<reference evidence="5" key="1">
    <citation type="journal article" date="2020" name="bioRxiv">
        <title>Comparative genomics of Chlamydomonas.</title>
        <authorList>
            <person name="Craig R.J."/>
            <person name="Hasan A.R."/>
            <person name="Ness R.W."/>
            <person name="Keightley P.D."/>
        </authorList>
    </citation>
    <scope>NUCLEOTIDE SEQUENCE</scope>
    <source>
        <strain evidence="5">CCAP 11/70</strain>
    </source>
</reference>
<evidence type="ECO:0000313" key="6">
    <source>
        <dbReference type="Proteomes" id="UP000612055"/>
    </source>
</evidence>
<dbReference type="InterPro" id="IPR049046">
    <property type="entry name" value="Beta-AFase-like_GH127_middle"/>
</dbReference>
<feature type="compositionally biased region" description="Gly residues" evidence="1">
    <location>
        <begin position="737"/>
        <end position="746"/>
    </location>
</feature>
<dbReference type="AlphaFoldDB" id="A0A835YK63"/>
<dbReference type="Pfam" id="PF05270">
    <property type="entry name" value="AbfB"/>
    <property type="match status" value="1"/>
</dbReference>
<dbReference type="Gene3D" id="2.80.10.50">
    <property type="match status" value="1"/>
</dbReference>
<keyword evidence="6" id="KW-1185">Reference proteome</keyword>
<dbReference type="PANTHER" id="PTHR31151:SF0">
    <property type="entry name" value="PROLINE-TRNA LIGASE (DUF1680)"/>
    <property type="match status" value="1"/>
</dbReference>
<name>A0A835YK63_9CHLO</name>
<dbReference type="Pfam" id="PF07944">
    <property type="entry name" value="Beta-AFase-like_GH127_cat"/>
    <property type="match status" value="1"/>
</dbReference>
<feature type="domain" description="Alpha-L-arabinofuranosidase B arabinose-binding" evidence="2">
    <location>
        <begin position="797"/>
        <end position="863"/>
    </location>
</feature>
<evidence type="ECO:0000259" key="4">
    <source>
        <dbReference type="Pfam" id="PF20736"/>
    </source>
</evidence>
<dbReference type="InterPro" id="IPR036195">
    <property type="entry name" value="AbfB_ABD_sf"/>
</dbReference>
<comment type="caution">
    <text evidence="5">The sequence shown here is derived from an EMBL/GenBank/DDBJ whole genome shotgun (WGS) entry which is preliminary data.</text>
</comment>
<dbReference type="InterPro" id="IPR007934">
    <property type="entry name" value="AbfB_ABD"/>
</dbReference>
<organism evidence="5 6">
    <name type="scientific">Edaphochlamys debaryana</name>
    <dbReference type="NCBI Taxonomy" id="47281"/>
    <lineage>
        <taxon>Eukaryota</taxon>
        <taxon>Viridiplantae</taxon>
        <taxon>Chlorophyta</taxon>
        <taxon>core chlorophytes</taxon>
        <taxon>Chlorophyceae</taxon>
        <taxon>CS clade</taxon>
        <taxon>Chlamydomonadales</taxon>
        <taxon>Chlamydomonadales incertae sedis</taxon>
        <taxon>Edaphochlamys</taxon>
    </lineage>
</organism>
<protein>
    <submittedName>
        <fullName evidence="5">Uncharacterized protein</fullName>
    </submittedName>
</protein>
<dbReference type="EMBL" id="JAEHOE010000007">
    <property type="protein sequence ID" value="KAG2499174.1"/>
    <property type="molecule type" value="Genomic_DNA"/>
</dbReference>
<dbReference type="Proteomes" id="UP000612055">
    <property type="component" value="Unassembled WGS sequence"/>
</dbReference>
<dbReference type="SUPFAM" id="SSF110221">
    <property type="entry name" value="AbfB domain"/>
    <property type="match status" value="1"/>
</dbReference>
<feature type="domain" description="Non-reducing end beta-L-arabinofuranosidase-like GH127 catalytic" evidence="3">
    <location>
        <begin position="2"/>
        <end position="325"/>
    </location>
</feature>
<evidence type="ECO:0000259" key="3">
    <source>
        <dbReference type="Pfam" id="PF07944"/>
    </source>
</evidence>
<dbReference type="Pfam" id="PF20736">
    <property type="entry name" value="Glyco_hydro127M"/>
    <property type="match status" value="1"/>
</dbReference>
<evidence type="ECO:0000256" key="1">
    <source>
        <dbReference type="SAM" id="MobiDB-lite"/>
    </source>
</evidence>